<accession>A0AAV2FRP0</accession>
<dbReference type="EMBL" id="OZ034820">
    <property type="protein sequence ID" value="CAL1400998.1"/>
    <property type="molecule type" value="Genomic_DNA"/>
</dbReference>
<sequence length="218" mass="22844">MSRRNSDDLRSLMELMKATLAPQGLPTPSQQVGEAAAGAKEIVTMAITAAASTEVIPAPEEAPGVRAARPHAEGGERGGGSSVPVSPGDAVRRAGQGSGQPNHGTGVLPTPTAQELAAMRGKAKLSGYDSVGGEMGFEPMSSKAGRGRVQGNRGPTERRADWARSAEEISLIDQSREWAESDPQGRPWASDHHPNRLGLVRGWSDREGRPGMGRGQPE</sequence>
<name>A0AAV2FRP0_9ROSI</name>
<proteinExistence type="predicted"/>
<feature type="region of interest" description="Disordered" evidence="1">
    <location>
        <begin position="54"/>
        <end position="218"/>
    </location>
</feature>
<feature type="compositionally biased region" description="Basic and acidic residues" evidence="1">
    <location>
        <begin position="155"/>
        <end position="167"/>
    </location>
</feature>
<dbReference type="AlphaFoldDB" id="A0AAV2FRP0"/>
<gene>
    <name evidence="2" type="ORF">LTRI10_LOCUS41084</name>
</gene>
<protein>
    <submittedName>
        <fullName evidence="2">Uncharacterized protein</fullName>
    </submittedName>
</protein>
<evidence type="ECO:0000313" key="3">
    <source>
        <dbReference type="Proteomes" id="UP001497516"/>
    </source>
</evidence>
<reference evidence="2 3" key="1">
    <citation type="submission" date="2024-04" db="EMBL/GenBank/DDBJ databases">
        <authorList>
            <person name="Fracassetti M."/>
        </authorList>
    </citation>
    <scope>NUCLEOTIDE SEQUENCE [LARGE SCALE GENOMIC DNA]</scope>
</reference>
<dbReference type="Proteomes" id="UP001497516">
    <property type="component" value="Chromosome 7"/>
</dbReference>
<organism evidence="2 3">
    <name type="scientific">Linum trigynum</name>
    <dbReference type="NCBI Taxonomy" id="586398"/>
    <lineage>
        <taxon>Eukaryota</taxon>
        <taxon>Viridiplantae</taxon>
        <taxon>Streptophyta</taxon>
        <taxon>Embryophyta</taxon>
        <taxon>Tracheophyta</taxon>
        <taxon>Spermatophyta</taxon>
        <taxon>Magnoliopsida</taxon>
        <taxon>eudicotyledons</taxon>
        <taxon>Gunneridae</taxon>
        <taxon>Pentapetalae</taxon>
        <taxon>rosids</taxon>
        <taxon>fabids</taxon>
        <taxon>Malpighiales</taxon>
        <taxon>Linaceae</taxon>
        <taxon>Linum</taxon>
    </lineage>
</organism>
<evidence type="ECO:0000313" key="2">
    <source>
        <dbReference type="EMBL" id="CAL1400998.1"/>
    </source>
</evidence>
<keyword evidence="3" id="KW-1185">Reference proteome</keyword>
<evidence type="ECO:0000256" key="1">
    <source>
        <dbReference type="SAM" id="MobiDB-lite"/>
    </source>
</evidence>